<accession>W8NV15</accession>
<dbReference type="HOGENOM" id="CLU_034624_0_0_2"/>
<dbReference type="STRING" id="195522.BD01_1520"/>
<dbReference type="Proteomes" id="UP000019434">
    <property type="component" value="Chromosome"/>
</dbReference>
<organism evidence="1 2">
    <name type="scientific">Thermococcus nautili</name>
    <dbReference type="NCBI Taxonomy" id="195522"/>
    <lineage>
        <taxon>Archaea</taxon>
        <taxon>Methanobacteriati</taxon>
        <taxon>Methanobacteriota</taxon>
        <taxon>Thermococci</taxon>
        <taxon>Thermococcales</taxon>
        <taxon>Thermococcaceae</taxon>
        <taxon>Thermococcus</taxon>
    </lineage>
</organism>
<dbReference type="AlphaFoldDB" id="W8NV15"/>
<dbReference type="OrthoDB" id="85914at2157"/>
<gene>
    <name evidence="1" type="ORF">BD01_1520</name>
</gene>
<sequence>MRRGQLLSFDALLAIVIVIFMLGAVSATSDNLKAGITNLLGWYDRTSIPDTMLDVLLQSAGTPSNWDENISALVVPGLRASSGQYVDYNKAVTFFDLLKNNDSRVQSALLNLSLGHPFLLDFYLGKWSFEANFTWNPNAGGGIPPGVVQYDCNNATKIQASAYPVLINCSNLLVNYHISSFCSICTTGSVTLRTRPESEIDIIGGYYQCPNLYLAIGGTLSVYGGAARAVKVEEGSIYIKGGITLRGSANLHITAMYNLYVFSDGASSPILDFSGGANTTVDVGYGGGGNLYIKVGDTWYAVTGNPADKDNWYRWDNDHWIKAPEEISIKDVGAGKFVVYAGSIQVIDASGANIQFNIRGISPPPLEWQPVVPYCWQLGPSGPPLTVFSLEGNYIYPQQLNASQAWNRVAYLNGSFLVNPTNVSSVLKARANASWVSYSERNTVISMFQYNRTTTIVGNASGIILAGVLRYDIPDYAMLRVDVPAESGYVLLVAVDGGTLKAIGFWKTSPEDALNAEVWESSGGNVSVVATYRGSNTSVTIPWGVIFSGPAGFGRPVMLYLYSNGFTGPVTLTDEGDIGVLMTPMYEPLLVKLWVWDEP</sequence>
<evidence type="ECO:0000313" key="2">
    <source>
        <dbReference type="Proteomes" id="UP000019434"/>
    </source>
</evidence>
<reference evidence="1 2" key="1">
    <citation type="submission" date="2014-02" db="EMBL/GenBank/DDBJ databases">
        <title>Genome Sequence of an Hyperthermophilic Archaeon, Thermococcus nautili 30-1, producing viral vesicles.</title>
        <authorList>
            <person name="Oberto J."/>
            <person name="Gaudin M."/>
            <person name="Cossu M."/>
            <person name="Gorlas A."/>
            <person name="Slesarev A."/>
            <person name="Marguet E."/>
            <person name="Forterre P."/>
        </authorList>
    </citation>
    <scope>NUCLEOTIDE SEQUENCE [LARGE SCALE GENOMIC DNA]</scope>
    <source>
        <strain evidence="1 2">30-1</strain>
    </source>
</reference>
<dbReference type="EMBL" id="CP007264">
    <property type="protein sequence ID" value="AHL23128.1"/>
    <property type="molecule type" value="Genomic_DNA"/>
</dbReference>
<dbReference type="RefSeq" id="WP_042691449.1">
    <property type="nucleotide sequence ID" value="NZ_CP007264.1"/>
</dbReference>
<dbReference type="eggNOG" id="arCOG05788">
    <property type="taxonomic scope" value="Archaea"/>
</dbReference>
<proteinExistence type="predicted"/>
<keyword evidence="2" id="KW-1185">Reference proteome</keyword>
<name>W8NV15_9EURY</name>
<dbReference type="GeneID" id="24958283"/>
<dbReference type="KEGG" id="tnu:BD01_1520"/>
<evidence type="ECO:0000313" key="1">
    <source>
        <dbReference type="EMBL" id="AHL23128.1"/>
    </source>
</evidence>
<protein>
    <submittedName>
        <fullName evidence="1">Uncharacterized protein</fullName>
    </submittedName>
</protein>